<dbReference type="EMBL" id="BTGU01000003">
    <property type="protein sequence ID" value="GMN31521.1"/>
    <property type="molecule type" value="Genomic_DNA"/>
</dbReference>
<name>A0AA87ZYS3_FICCA</name>
<evidence type="ECO:0000313" key="2">
    <source>
        <dbReference type="EMBL" id="GMN31521.1"/>
    </source>
</evidence>
<sequence length="143" mass="15531">MEKPGTPKPLRQNQSQNQSQKRKLPSPEELISHYESQGLDSREASVKVIEDLQSALFRVISSGRARKDKLLVDASRKLDSANSRLAVLDAKLDSKPGYPETFAVGLASGLSLKALDSAFPHFVGALCNIWSSVSSLTKDSPPP</sequence>
<accession>A0AA87ZYS3</accession>
<feature type="compositionally biased region" description="Low complexity" evidence="1">
    <location>
        <begin position="10"/>
        <end position="19"/>
    </location>
</feature>
<gene>
    <name evidence="2" type="ORF">TIFTF001_003297</name>
</gene>
<reference evidence="2" key="1">
    <citation type="submission" date="2023-07" db="EMBL/GenBank/DDBJ databases">
        <title>draft genome sequence of fig (Ficus carica).</title>
        <authorList>
            <person name="Takahashi T."/>
            <person name="Nishimura K."/>
        </authorList>
    </citation>
    <scope>NUCLEOTIDE SEQUENCE</scope>
</reference>
<dbReference type="Gramene" id="FCD_00032191-RA">
    <property type="protein sequence ID" value="FCD_00032191-RA:cds"/>
    <property type="gene ID" value="FCD_00032191"/>
</dbReference>
<feature type="region of interest" description="Disordered" evidence="1">
    <location>
        <begin position="1"/>
        <end position="41"/>
    </location>
</feature>
<dbReference type="Proteomes" id="UP001187192">
    <property type="component" value="Unassembled WGS sequence"/>
</dbReference>
<protein>
    <submittedName>
        <fullName evidence="2">Uncharacterized protein</fullName>
    </submittedName>
</protein>
<comment type="caution">
    <text evidence="2">The sequence shown here is derived from an EMBL/GenBank/DDBJ whole genome shotgun (WGS) entry which is preliminary data.</text>
</comment>
<evidence type="ECO:0000313" key="3">
    <source>
        <dbReference type="Proteomes" id="UP001187192"/>
    </source>
</evidence>
<organism evidence="2 3">
    <name type="scientific">Ficus carica</name>
    <name type="common">Common fig</name>
    <dbReference type="NCBI Taxonomy" id="3494"/>
    <lineage>
        <taxon>Eukaryota</taxon>
        <taxon>Viridiplantae</taxon>
        <taxon>Streptophyta</taxon>
        <taxon>Embryophyta</taxon>
        <taxon>Tracheophyta</taxon>
        <taxon>Spermatophyta</taxon>
        <taxon>Magnoliopsida</taxon>
        <taxon>eudicotyledons</taxon>
        <taxon>Gunneridae</taxon>
        <taxon>Pentapetalae</taxon>
        <taxon>rosids</taxon>
        <taxon>fabids</taxon>
        <taxon>Rosales</taxon>
        <taxon>Moraceae</taxon>
        <taxon>Ficeae</taxon>
        <taxon>Ficus</taxon>
    </lineage>
</organism>
<evidence type="ECO:0000256" key="1">
    <source>
        <dbReference type="SAM" id="MobiDB-lite"/>
    </source>
</evidence>
<dbReference type="AlphaFoldDB" id="A0AA87ZYS3"/>
<proteinExistence type="predicted"/>
<keyword evidence="3" id="KW-1185">Reference proteome</keyword>
<dbReference type="Gramene" id="FCD_00004795-RA">
    <property type="protein sequence ID" value="FCD_00004795-RA:cds"/>
    <property type="gene ID" value="FCD_00004795"/>
</dbReference>